<sequence>MMVNDLDIDWRRIVTAPRWLRHALAMLISAIPAVVCGYWVMLPAVDTGELLHQKLAVEKQFYQTYQQQRMALPESERVSNQLRQLEAELHQYHNFNAVTAEFVRYVTDFIYLSGCQLLDIKRLLAVKEEGFTVFRWQLKIQAGYFQFIDFIHLVNDSVQIITINELTMEGSSLLTLNMTVSLYQLNREPS</sequence>
<dbReference type="AlphaFoldDB" id="A0AAJ5BI81"/>
<dbReference type="InterPro" id="IPR014717">
    <property type="entry name" value="Transl_elong_EF1B/ribsomal_bS6"/>
</dbReference>
<comment type="caution">
    <text evidence="2">The sequence shown here is derived from an EMBL/GenBank/DDBJ whole genome shotgun (WGS) entry which is preliminary data.</text>
</comment>
<protein>
    <submittedName>
        <fullName evidence="2">Tfp pilus assembly protein PilO</fullName>
    </submittedName>
</protein>
<feature type="transmembrane region" description="Helical" evidence="1">
    <location>
        <begin position="20"/>
        <end position="41"/>
    </location>
</feature>
<dbReference type="RefSeq" id="WP_074824182.1">
    <property type="nucleotide sequence ID" value="NZ_FOLW01000011.1"/>
</dbReference>
<keyword evidence="1" id="KW-1133">Transmembrane helix</keyword>
<keyword evidence="1" id="KW-0812">Transmembrane</keyword>
<dbReference type="EMBL" id="FOLW01000011">
    <property type="protein sequence ID" value="SFD24915.1"/>
    <property type="molecule type" value="Genomic_DNA"/>
</dbReference>
<keyword evidence="1" id="KW-0472">Membrane</keyword>
<reference evidence="2 3" key="1">
    <citation type="submission" date="2016-10" db="EMBL/GenBank/DDBJ databases">
        <authorList>
            <person name="Varghese N."/>
            <person name="Submissions S."/>
        </authorList>
    </citation>
    <scope>NUCLEOTIDE SEQUENCE [LARGE SCALE GENOMIC DNA]</scope>
    <source>
        <strain evidence="2 3">DSM 5563</strain>
    </source>
</reference>
<accession>A0AAJ5BI81</accession>
<evidence type="ECO:0000313" key="2">
    <source>
        <dbReference type="EMBL" id="SFD24915.1"/>
    </source>
</evidence>
<dbReference type="Proteomes" id="UP000226420">
    <property type="component" value="Unassembled WGS sequence"/>
</dbReference>
<evidence type="ECO:0000313" key="3">
    <source>
        <dbReference type="Proteomes" id="UP000226420"/>
    </source>
</evidence>
<proteinExistence type="predicted"/>
<gene>
    <name evidence="2" type="ORF">SAMN02745723_11123</name>
</gene>
<dbReference type="Gene3D" id="3.30.70.60">
    <property type="match status" value="1"/>
</dbReference>
<evidence type="ECO:0000256" key="1">
    <source>
        <dbReference type="SAM" id="Phobius"/>
    </source>
</evidence>
<organism evidence="2 3">
    <name type="scientific">Pragia fontium DSM 5563 = ATCC 49100</name>
    <dbReference type="NCBI Taxonomy" id="1122977"/>
    <lineage>
        <taxon>Bacteria</taxon>
        <taxon>Pseudomonadati</taxon>
        <taxon>Pseudomonadota</taxon>
        <taxon>Gammaproteobacteria</taxon>
        <taxon>Enterobacterales</taxon>
        <taxon>Budviciaceae</taxon>
        <taxon>Pragia</taxon>
    </lineage>
</organism>
<name>A0AAJ5BI81_9GAMM</name>